<dbReference type="AlphaFoldDB" id="G4TMW7"/>
<feature type="region of interest" description="Disordered" evidence="3">
    <location>
        <begin position="450"/>
        <end position="487"/>
    </location>
</feature>
<dbReference type="GO" id="GO:0005524">
    <property type="term" value="F:ATP binding"/>
    <property type="evidence" value="ECO:0007669"/>
    <property type="project" value="InterPro"/>
</dbReference>
<dbReference type="eggNOG" id="KOG0612">
    <property type="taxonomic scope" value="Eukaryota"/>
</dbReference>
<evidence type="ECO:0000256" key="3">
    <source>
        <dbReference type="SAM" id="MobiDB-lite"/>
    </source>
</evidence>
<evidence type="ECO:0000313" key="6">
    <source>
        <dbReference type="Proteomes" id="UP000007148"/>
    </source>
</evidence>
<name>G4TMW7_SERID</name>
<organism evidence="5 6">
    <name type="scientific">Serendipita indica (strain DSM 11827)</name>
    <name type="common">Root endophyte fungus</name>
    <name type="synonym">Piriformospora indica</name>
    <dbReference type="NCBI Taxonomy" id="1109443"/>
    <lineage>
        <taxon>Eukaryota</taxon>
        <taxon>Fungi</taxon>
        <taxon>Dikarya</taxon>
        <taxon>Basidiomycota</taxon>
        <taxon>Agaricomycotina</taxon>
        <taxon>Agaricomycetes</taxon>
        <taxon>Sebacinales</taxon>
        <taxon>Serendipitaceae</taxon>
        <taxon>Serendipita</taxon>
    </lineage>
</organism>
<keyword evidence="2" id="KW-0175">Coiled coil</keyword>
<dbReference type="PANTHER" id="PTHR22988:SF75">
    <property type="entry name" value="MYOSIN-16-LIKE"/>
    <property type="match status" value="1"/>
</dbReference>
<dbReference type="InterPro" id="IPR008271">
    <property type="entry name" value="Ser/Thr_kinase_AS"/>
</dbReference>
<protein>
    <submittedName>
        <fullName evidence="5">Related to Serine/threonine-protein kinase CBK1</fullName>
    </submittedName>
</protein>
<feature type="compositionally biased region" description="Polar residues" evidence="3">
    <location>
        <begin position="780"/>
        <end position="816"/>
    </location>
</feature>
<feature type="region of interest" description="Disordered" evidence="3">
    <location>
        <begin position="525"/>
        <end position="545"/>
    </location>
</feature>
<feature type="region of interest" description="Disordered" evidence="3">
    <location>
        <begin position="576"/>
        <end position="823"/>
    </location>
</feature>
<dbReference type="PROSITE" id="PS50011">
    <property type="entry name" value="PROTEIN_KINASE_DOM"/>
    <property type="match status" value="1"/>
</dbReference>
<reference evidence="5 6" key="1">
    <citation type="journal article" date="2011" name="PLoS Pathog.">
        <title>Endophytic Life Strategies Decoded by Genome and Transcriptome Analyses of the Mutualistic Root Symbiont Piriformospora indica.</title>
        <authorList>
            <person name="Zuccaro A."/>
            <person name="Lahrmann U."/>
            <person name="Guldener U."/>
            <person name="Langen G."/>
            <person name="Pfiffi S."/>
            <person name="Biedenkopf D."/>
            <person name="Wong P."/>
            <person name="Samans B."/>
            <person name="Grimm C."/>
            <person name="Basiewicz M."/>
            <person name="Murat C."/>
            <person name="Martin F."/>
            <person name="Kogel K.H."/>
        </authorList>
    </citation>
    <scope>NUCLEOTIDE SEQUENCE [LARGE SCALE GENOMIC DNA]</scope>
    <source>
        <strain evidence="5 6">DSM 11827</strain>
    </source>
</reference>
<dbReference type="STRING" id="1109443.G4TMW7"/>
<dbReference type="SMART" id="SM00220">
    <property type="entry name" value="S_TKc"/>
    <property type="match status" value="1"/>
</dbReference>
<feature type="compositionally biased region" description="Low complexity" evidence="3">
    <location>
        <begin position="466"/>
        <end position="483"/>
    </location>
</feature>
<gene>
    <name evidence="5" type="ORF">PIIN_06597</name>
</gene>
<dbReference type="InterPro" id="IPR050839">
    <property type="entry name" value="Rho-assoc_Ser/Thr_Kinase"/>
</dbReference>
<feature type="coiled-coil region" evidence="2">
    <location>
        <begin position="838"/>
        <end position="872"/>
    </location>
</feature>
<dbReference type="GO" id="GO:0004674">
    <property type="term" value="F:protein serine/threonine kinase activity"/>
    <property type="evidence" value="ECO:0007669"/>
    <property type="project" value="TreeGrafter"/>
</dbReference>
<dbReference type="GO" id="GO:0031032">
    <property type="term" value="P:actomyosin structure organization"/>
    <property type="evidence" value="ECO:0007669"/>
    <property type="project" value="TreeGrafter"/>
</dbReference>
<dbReference type="InParanoid" id="G4TMW7"/>
<evidence type="ECO:0000313" key="5">
    <source>
        <dbReference type="EMBL" id="CCA72660.1"/>
    </source>
</evidence>
<feature type="region of interest" description="Disordered" evidence="3">
    <location>
        <begin position="364"/>
        <end position="385"/>
    </location>
</feature>
<dbReference type="OrthoDB" id="3359639at2759"/>
<dbReference type="GO" id="GO:0005737">
    <property type="term" value="C:cytoplasm"/>
    <property type="evidence" value="ECO:0007669"/>
    <property type="project" value="TreeGrafter"/>
</dbReference>
<proteinExistence type="inferred from homology"/>
<dbReference type="PROSITE" id="PS00108">
    <property type="entry name" value="PROTEIN_KINASE_ST"/>
    <property type="match status" value="1"/>
</dbReference>
<feature type="domain" description="Protein kinase" evidence="4">
    <location>
        <begin position="1"/>
        <end position="211"/>
    </location>
</feature>
<accession>G4TMW7</accession>
<sequence length="874" mass="94873">MQFAEGGSLGDLLESSGQISESDVKWWLPQMITAIHWCHSQGFCHRDVKPSNFVVTATGRLLIIDFASSARLLQPDQNGVQLIPKEACLVLCGTCDYISPEILAIQEEAMIALDEEEEIFVPRGEGGYGRETDWWSLGATIYELIYGVAPFFAKDIRGTYNLIMNHERHLRFPPRTDVSSSCVSFLSGLLRTATDRLGRRNISEITSHRFLADVPWAHLHKRPRPPNLQLPQFEYNLPEHSIVDPSLDDETYSKGYAFSAFFNSSVSSTSTNPNANATNLTFIRPPSPLQATEKDVADDVNVPSHLTQYVGFTWGPTIDAFDGPLQPPRNPPVPAQVEIATPRPVSKSRAEAFQSAMRRLETIGSTSSAPPALLTTGPSPSDRVSAHMHAMSTPVRPSSYGEGLFVPPSTIRRTVGGSARKVGSVRGMSKLEQLKQLSDCVRASARKRLNEYAGRTPGPAAGGQRGAARSNGTSKGSGPPSSGLRRRDSWVRMTLDFEDVPAPTQHFPGLRDPGEHDEGGLRIFVKNRTNRSANHSRRSSYALDLGASEPAEEDLDGNESTGGILFGSLGRKSGVAFKPHPQTIPSPSFSYGPGEGGSNHQIEDEPATTDDDMPSPSPSPRPGSAHSRSRSGSGLALAKEQRQPLTLTHRSSLGPTASVPASKPTPFHRTTSSLASAPTLTPSLLVLPQRRHASGEDEPRVAKERELPVTANPGESMAVAIPPDSSSTPYPSAKKDKPRIFSPPVETTANPVARKSSGASKKRDDLDMDATPRPRKVPSSVPTQLSLPKTSIFDRQSQTAKQARVSNAASPLQESTAPRPIFSRQEEAPHVQVSVVPLDEKNSRIAGMEMRLQKMMRDIEGAERKLLQVKSSLN</sequence>
<feature type="region of interest" description="Disordered" evidence="3">
    <location>
        <begin position="500"/>
        <end position="519"/>
    </location>
</feature>
<feature type="compositionally biased region" description="Basic and acidic residues" evidence="3">
    <location>
        <begin position="693"/>
        <end position="707"/>
    </location>
</feature>
<dbReference type="SUPFAM" id="SSF56112">
    <property type="entry name" value="Protein kinase-like (PK-like)"/>
    <property type="match status" value="1"/>
</dbReference>
<keyword evidence="5" id="KW-0418">Kinase</keyword>
<feature type="compositionally biased region" description="Low complexity" evidence="3">
    <location>
        <begin position="622"/>
        <end position="634"/>
    </location>
</feature>
<evidence type="ECO:0000256" key="2">
    <source>
        <dbReference type="SAM" id="Coils"/>
    </source>
</evidence>
<dbReference type="Pfam" id="PF00069">
    <property type="entry name" value="Pkinase"/>
    <property type="match status" value="1"/>
</dbReference>
<evidence type="ECO:0000259" key="4">
    <source>
        <dbReference type="PROSITE" id="PS50011"/>
    </source>
</evidence>
<feature type="compositionally biased region" description="Acidic residues" evidence="3">
    <location>
        <begin position="604"/>
        <end position="613"/>
    </location>
</feature>
<feature type="compositionally biased region" description="Polar residues" evidence="3">
    <location>
        <begin position="643"/>
        <end position="655"/>
    </location>
</feature>
<dbReference type="GO" id="GO:0005856">
    <property type="term" value="C:cytoskeleton"/>
    <property type="evidence" value="ECO:0007669"/>
    <property type="project" value="TreeGrafter"/>
</dbReference>
<dbReference type="Gene3D" id="1.10.510.10">
    <property type="entry name" value="Transferase(Phosphotransferase) domain 1"/>
    <property type="match status" value="1"/>
</dbReference>
<dbReference type="EMBL" id="CAFZ01000176">
    <property type="protein sequence ID" value="CCA72660.1"/>
    <property type="molecule type" value="Genomic_DNA"/>
</dbReference>
<dbReference type="PANTHER" id="PTHR22988">
    <property type="entry name" value="MYOTONIC DYSTROPHY S/T KINASE-RELATED"/>
    <property type="match status" value="1"/>
</dbReference>
<keyword evidence="5" id="KW-0808">Transferase</keyword>
<evidence type="ECO:0000256" key="1">
    <source>
        <dbReference type="ARBA" id="ARBA00038271"/>
    </source>
</evidence>
<feature type="compositionally biased region" description="Low complexity" evidence="3">
    <location>
        <begin position="670"/>
        <end position="685"/>
    </location>
</feature>
<dbReference type="Proteomes" id="UP000007148">
    <property type="component" value="Unassembled WGS sequence"/>
</dbReference>
<keyword evidence="6" id="KW-1185">Reference proteome</keyword>
<dbReference type="HOGENOM" id="CLU_013540_0_0_1"/>
<comment type="similarity">
    <text evidence="1">Belongs to the protein kinase superfamily. STE Ser/Thr protein kinase family. COT1 subfamily.</text>
</comment>
<dbReference type="InterPro" id="IPR011009">
    <property type="entry name" value="Kinase-like_dom_sf"/>
</dbReference>
<comment type="caution">
    <text evidence="5">The sequence shown here is derived from an EMBL/GenBank/DDBJ whole genome shotgun (WGS) entry which is preliminary data.</text>
</comment>
<dbReference type="InterPro" id="IPR000719">
    <property type="entry name" value="Prot_kinase_dom"/>
</dbReference>